<evidence type="ECO:0000313" key="2">
    <source>
        <dbReference type="EMBL" id="CAA9221034.1"/>
    </source>
</evidence>
<feature type="compositionally biased region" description="Basic and acidic residues" evidence="1">
    <location>
        <begin position="41"/>
        <end position="53"/>
    </location>
</feature>
<feature type="compositionally biased region" description="Basic and acidic residues" evidence="1">
    <location>
        <begin position="118"/>
        <end position="127"/>
    </location>
</feature>
<gene>
    <name evidence="2" type="ORF">AVDCRST_MAG04-622</name>
</gene>
<sequence>EPRRGLDRAEPGAAAVVRTVLHGRLRGVPGARRCVSVGEPARPRPEPGRDGARARQRPPPGRPGRRDGLVRNQPPALDQPRHRGRVGVSVRARPIPPVAGALARRPRGSRPPSLPTRGFDHRAAVGV</sequence>
<name>A0A6J4HDY2_9PROT</name>
<accession>A0A6J4HDY2</accession>
<protein>
    <submittedName>
        <fullName evidence="2">Uncharacterized protein</fullName>
    </submittedName>
</protein>
<dbReference type="AlphaFoldDB" id="A0A6J4HDY2"/>
<feature type="non-terminal residue" evidence="2">
    <location>
        <position position="127"/>
    </location>
</feature>
<evidence type="ECO:0000256" key="1">
    <source>
        <dbReference type="SAM" id="MobiDB-lite"/>
    </source>
</evidence>
<proteinExistence type="predicted"/>
<organism evidence="2">
    <name type="scientific">uncultured Acetobacteraceae bacterium</name>
    <dbReference type="NCBI Taxonomy" id="169975"/>
    <lineage>
        <taxon>Bacteria</taxon>
        <taxon>Pseudomonadati</taxon>
        <taxon>Pseudomonadota</taxon>
        <taxon>Alphaproteobacteria</taxon>
        <taxon>Acetobacterales</taxon>
        <taxon>Acetobacteraceae</taxon>
        <taxon>environmental samples</taxon>
    </lineage>
</organism>
<reference evidence="2" key="1">
    <citation type="submission" date="2020-02" db="EMBL/GenBank/DDBJ databases">
        <authorList>
            <person name="Meier V. D."/>
        </authorList>
    </citation>
    <scope>NUCLEOTIDE SEQUENCE</scope>
    <source>
        <strain evidence="2">AVDCRST_MAG04</strain>
    </source>
</reference>
<dbReference type="EMBL" id="CADCTL010000047">
    <property type="protein sequence ID" value="CAA9221034.1"/>
    <property type="molecule type" value="Genomic_DNA"/>
</dbReference>
<feature type="non-terminal residue" evidence="2">
    <location>
        <position position="1"/>
    </location>
</feature>
<feature type="region of interest" description="Disordered" evidence="1">
    <location>
        <begin position="28"/>
        <end position="127"/>
    </location>
</feature>